<dbReference type="Proteomes" id="UP001148018">
    <property type="component" value="Unassembled WGS sequence"/>
</dbReference>
<protein>
    <submittedName>
        <fullName evidence="2">Uncharacterized protein</fullName>
    </submittedName>
</protein>
<proteinExistence type="predicted"/>
<evidence type="ECO:0000313" key="2">
    <source>
        <dbReference type="EMBL" id="KAJ3613873.1"/>
    </source>
</evidence>
<dbReference type="EMBL" id="JANIIK010000035">
    <property type="protein sequence ID" value="KAJ3613873.1"/>
    <property type="molecule type" value="Genomic_DNA"/>
</dbReference>
<sequence length="80" mass="8667">MEDKRTTGSSTHPPPPPPCLGDILWAGGVHLDDPYRDPLQERSYLAAPWTPGLRTVTGREVVLVLVLKDESRVSSSSVSA</sequence>
<organism evidence="2 3">
    <name type="scientific">Muraenolepis orangiensis</name>
    <name type="common">Patagonian moray cod</name>
    <dbReference type="NCBI Taxonomy" id="630683"/>
    <lineage>
        <taxon>Eukaryota</taxon>
        <taxon>Metazoa</taxon>
        <taxon>Chordata</taxon>
        <taxon>Craniata</taxon>
        <taxon>Vertebrata</taxon>
        <taxon>Euteleostomi</taxon>
        <taxon>Actinopterygii</taxon>
        <taxon>Neopterygii</taxon>
        <taxon>Teleostei</taxon>
        <taxon>Neoteleostei</taxon>
        <taxon>Acanthomorphata</taxon>
        <taxon>Zeiogadaria</taxon>
        <taxon>Gadariae</taxon>
        <taxon>Gadiformes</taxon>
        <taxon>Muraenolepidoidei</taxon>
        <taxon>Muraenolepididae</taxon>
        <taxon>Muraenolepis</taxon>
    </lineage>
</organism>
<comment type="caution">
    <text evidence="2">The sequence shown here is derived from an EMBL/GenBank/DDBJ whole genome shotgun (WGS) entry which is preliminary data.</text>
</comment>
<gene>
    <name evidence="2" type="ORF">NHX12_020117</name>
</gene>
<reference evidence="2" key="1">
    <citation type="submission" date="2022-07" db="EMBL/GenBank/DDBJ databases">
        <title>Chromosome-level genome of Muraenolepis orangiensis.</title>
        <authorList>
            <person name="Kim J."/>
        </authorList>
    </citation>
    <scope>NUCLEOTIDE SEQUENCE</scope>
    <source>
        <strain evidence="2">KU_S4_2022</strain>
        <tissue evidence="2">Muscle</tissue>
    </source>
</reference>
<feature type="region of interest" description="Disordered" evidence="1">
    <location>
        <begin position="1"/>
        <end position="21"/>
    </location>
</feature>
<accession>A0A9Q0IXU0</accession>
<evidence type="ECO:0000256" key="1">
    <source>
        <dbReference type="SAM" id="MobiDB-lite"/>
    </source>
</evidence>
<evidence type="ECO:0000313" key="3">
    <source>
        <dbReference type="Proteomes" id="UP001148018"/>
    </source>
</evidence>
<name>A0A9Q0IXU0_9TELE</name>
<dbReference type="AlphaFoldDB" id="A0A9Q0IXU0"/>
<keyword evidence="3" id="KW-1185">Reference proteome</keyword>